<organism evidence="2 3">
    <name type="scientific">Brachyspira suanatina</name>
    <dbReference type="NCBI Taxonomy" id="381802"/>
    <lineage>
        <taxon>Bacteria</taxon>
        <taxon>Pseudomonadati</taxon>
        <taxon>Spirochaetota</taxon>
        <taxon>Spirochaetia</taxon>
        <taxon>Brachyspirales</taxon>
        <taxon>Brachyspiraceae</taxon>
        <taxon>Brachyspira</taxon>
    </lineage>
</organism>
<dbReference type="InterPro" id="IPR018490">
    <property type="entry name" value="cNMP-bd_dom_sf"/>
</dbReference>
<reference evidence="3" key="1">
    <citation type="submission" date="2015-04" db="EMBL/GenBank/DDBJ databases">
        <authorList>
            <person name="Mushtaq Mamoona"/>
        </authorList>
    </citation>
    <scope>NUCLEOTIDE SEQUENCE [LARGE SCALE GENOMIC DNA]</scope>
    <source>
        <strain evidence="3">AN4859/03</strain>
    </source>
</reference>
<dbReference type="Pfam" id="PF00027">
    <property type="entry name" value="cNMP_binding"/>
    <property type="match status" value="1"/>
</dbReference>
<dbReference type="Gene3D" id="2.60.120.10">
    <property type="entry name" value="Jelly Rolls"/>
    <property type="match status" value="2"/>
</dbReference>
<dbReference type="RefSeq" id="WP_048594155.1">
    <property type="nucleotide sequence ID" value="NZ_CVLB01000001.1"/>
</dbReference>
<dbReference type="Proteomes" id="UP000043763">
    <property type="component" value="Unassembled WGS sequence"/>
</dbReference>
<proteinExistence type="predicted"/>
<name>A0A0G4K6P3_9SPIR</name>
<dbReference type="EMBL" id="CVLB01000001">
    <property type="protein sequence ID" value="CRF32713.1"/>
    <property type="molecule type" value="Genomic_DNA"/>
</dbReference>
<dbReference type="AlphaFoldDB" id="A0A0G4K6P3"/>
<evidence type="ECO:0000313" key="3">
    <source>
        <dbReference type="Proteomes" id="UP000043763"/>
    </source>
</evidence>
<evidence type="ECO:0000313" key="2">
    <source>
        <dbReference type="EMBL" id="CRF32713.1"/>
    </source>
</evidence>
<sequence length="386" mass="45840">MEKYRLVKYTKGSIILKYSQEARDCFYIISKGSVRAHNDFYDNSHTYKMGHIIGLIASITKEPYYSTIEAAEDVELWEIKVENINRINNKHLINRISTHLSSILEIWLSKYYSMIIKNKLDLYNKEEILIMASIYKYNGFIDASYKLCSSYINLFSKDYNDDHLNNIRNFMKNLTKSKEPELIENNSYKMYKGYCIYTELETTNRIYYIKSGKVGIYNIADSDYITRIIYPEQCIIDSYAPNLEYKTLFTTAIVLEDSVIDIMTKEELIKMIYNDTELRFKIVKMTAMKVISTILKMKAIKRTELRDKLIVLIYSVLKIETLFCEQIYIKLYYKIKDLKNMIHDDTDINDIRETLTNIDYVEFDCLDNIIVTDSNKYFEEYKNYTI</sequence>
<dbReference type="PROSITE" id="PS50042">
    <property type="entry name" value="CNMP_BINDING_3"/>
    <property type="match status" value="1"/>
</dbReference>
<gene>
    <name evidence="2" type="ORF">BRSU_0977</name>
</gene>
<dbReference type="InterPro" id="IPR014710">
    <property type="entry name" value="RmlC-like_jellyroll"/>
</dbReference>
<dbReference type="OrthoDB" id="3525895at2"/>
<dbReference type="SUPFAM" id="SSF51206">
    <property type="entry name" value="cAMP-binding domain-like"/>
    <property type="match status" value="2"/>
</dbReference>
<keyword evidence="3" id="KW-1185">Reference proteome</keyword>
<protein>
    <submittedName>
        <fullName evidence="2">Crp/Fnr family transcriptional regulator</fullName>
    </submittedName>
</protein>
<evidence type="ECO:0000259" key="1">
    <source>
        <dbReference type="PROSITE" id="PS50042"/>
    </source>
</evidence>
<dbReference type="InterPro" id="IPR000595">
    <property type="entry name" value="cNMP-bd_dom"/>
</dbReference>
<feature type="domain" description="Cyclic nucleotide-binding" evidence="1">
    <location>
        <begin position="1"/>
        <end position="87"/>
    </location>
</feature>
<accession>A0A0G4K6P3</accession>
<dbReference type="CDD" id="cd00038">
    <property type="entry name" value="CAP_ED"/>
    <property type="match status" value="1"/>
</dbReference>